<name>A0ABT8GGT0_9MICO</name>
<dbReference type="Proteomes" id="UP001172708">
    <property type="component" value="Unassembled WGS sequence"/>
</dbReference>
<organism evidence="2 3">
    <name type="scientific">Demequina muriae</name>
    <dbReference type="NCBI Taxonomy" id="3051664"/>
    <lineage>
        <taxon>Bacteria</taxon>
        <taxon>Bacillati</taxon>
        <taxon>Actinomycetota</taxon>
        <taxon>Actinomycetes</taxon>
        <taxon>Micrococcales</taxon>
        <taxon>Demequinaceae</taxon>
        <taxon>Demequina</taxon>
    </lineage>
</organism>
<evidence type="ECO:0000313" key="2">
    <source>
        <dbReference type="EMBL" id="MDN4480635.1"/>
    </source>
</evidence>
<dbReference type="EMBL" id="JAUHQA010000001">
    <property type="protein sequence ID" value="MDN4480635.1"/>
    <property type="molecule type" value="Genomic_DNA"/>
</dbReference>
<dbReference type="PROSITE" id="PS51257">
    <property type="entry name" value="PROKAR_LIPOPROTEIN"/>
    <property type="match status" value="1"/>
</dbReference>
<evidence type="ECO:0000313" key="3">
    <source>
        <dbReference type="Proteomes" id="UP001172708"/>
    </source>
</evidence>
<keyword evidence="3" id="KW-1185">Reference proteome</keyword>
<proteinExistence type="predicted"/>
<gene>
    <name evidence="2" type="ORF">QQX02_06835</name>
</gene>
<accession>A0ABT8GGT0</accession>
<feature type="signal peptide" evidence="1">
    <location>
        <begin position="1"/>
        <end position="21"/>
    </location>
</feature>
<evidence type="ECO:0000256" key="1">
    <source>
        <dbReference type="SAM" id="SignalP"/>
    </source>
</evidence>
<keyword evidence="1" id="KW-0732">Signal</keyword>
<comment type="caution">
    <text evidence="2">The sequence shown here is derived from an EMBL/GenBank/DDBJ whole genome shotgun (WGS) entry which is preliminary data.</text>
</comment>
<dbReference type="RefSeq" id="WP_301142076.1">
    <property type="nucleotide sequence ID" value="NZ_JAUHQA010000001.1"/>
</dbReference>
<reference evidence="2" key="1">
    <citation type="submission" date="2023-06" db="EMBL/GenBank/DDBJ databases">
        <title>Egi l300058.</title>
        <authorList>
            <person name="Gao L."/>
            <person name="Fang B.-Z."/>
            <person name="Li W.-J."/>
        </authorList>
    </citation>
    <scope>NUCLEOTIDE SEQUENCE</scope>
    <source>
        <strain evidence="2">EGI L300058</strain>
    </source>
</reference>
<sequence>MSGVRWATSAIVCAVALAACAGQPSLPSPSPSAGVSPPPVAAVGGTAFPRTLQADRMVEVQIETPGDERGIVVSVALDSPYFGPSGTVPTNVLLEPGWLARLRVPLGPALCPAGSGSSIATVEVRAYEGADVAEREVTLEEGALRDINATECRQRIATDAAAPSFATEPVVSGDAVQTSVVLQRGASAAAATLTALSGNVIFTLEPAAGSLPVTLESREERTAVPVTIRASRCDAHAMAESKKTFVFTASYDVDGEAITVEYRAEGATQEALQALVDQCAAESESDGIGGQR</sequence>
<feature type="chain" id="PRO_5045959139" evidence="1">
    <location>
        <begin position="22"/>
        <end position="292"/>
    </location>
</feature>
<protein>
    <submittedName>
        <fullName evidence="2">Uncharacterized protein</fullName>
    </submittedName>
</protein>